<feature type="transmembrane region" description="Helical" evidence="7">
    <location>
        <begin position="315"/>
        <end position="333"/>
    </location>
</feature>
<feature type="domain" description="Acyltransferase 3" evidence="8">
    <location>
        <begin position="5"/>
        <end position="333"/>
    </location>
</feature>
<feature type="transmembrane region" description="Helical" evidence="7">
    <location>
        <begin position="214"/>
        <end position="231"/>
    </location>
</feature>
<evidence type="ECO:0000259" key="8">
    <source>
        <dbReference type="Pfam" id="PF01757"/>
    </source>
</evidence>
<dbReference type="InterPro" id="IPR002656">
    <property type="entry name" value="Acyl_transf_3_dom"/>
</dbReference>
<feature type="transmembrane region" description="Helical" evidence="7">
    <location>
        <begin position="12"/>
        <end position="30"/>
    </location>
</feature>
<keyword evidence="9" id="KW-0808">Transferase</keyword>
<evidence type="ECO:0000256" key="5">
    <source>
        <dbReference type="ARBA" id="ARBA00022989"/>
    </source>
</evidence>
<dbReference type="Proteomes" id="UP000381260">
    <property type="component" value="Chromosome"/>
</dbReference>
<name>A0A5Q2V7U7_SERPR</name>
<keyword evidence="4 7" id="KW-0812">Transmembrane</keyword>
<comment type="subcellular location">
    <subcellularLocation>
        <location evidence="1">Cell membrane</location>
        <topology evidence="1">Multi-pass membrane protein</topology>
    </subcellularLocation>
</comment>
<evidence type="ECO:0000256" key="4">
    <source>
        <dbReference type="ARBA" id="ARBA00022692"/>
    </source>
</evidence>
<dbReference type="GO" id="GO:0016413">
    <property type="term" value="F:O-acetyltransferase activity"/>
    <property type="evidence" value="ECO:0007669"/>
    <property type="project" value="TreeGrafter"/>
</dbReference>
<feature type="transmembrane region" description="Helical" evidence="7">
    <location>
        <begin position="184"/>
        <end position="202"/>
    </location>
</feature>
<feature type="transmembrane region" description="Helical" evidence="7">
    <location>
        <begin position="243"/>
        <end position="262"/>
    </location>
</feature>
<feature type="transmembrane region" description="Helical" evidence="7">
    <location>
        <begin position="116"/>
        <end position="135"/>
    </location>
</feature>
<evidence type="ECO:0000313" key="9">
    <source>
        <dbReference type="EMBL" id="QGH60160.1"/>
    </source>
</evidence>
<dbReference type="PANTHER" id="PTHR40074">
    <property type="entry name" value="O-ACETYLTRANSFERASE WECH"/>
    <property type="match status" value="1"/>
</dbReference>
<dbReference type="RefSeq" id="WP_153857742.1">
    <property type="nucleotide sequence ID" value="NZ_CP045913.1"/>
</dbReference>
<evidence type="ECO:0000256" key="1">
    <source>
        <dbReference type="ARBA" id="ARBA00004651"/>
    </source>
</evidence>
<keyword evidence="5 7" id="KW-1133">Transmembrane helix</keyword>
<feature type="transmembrane region" description="Helical" evidence="7">
    <location>
        <begin position="147"/>
        <end position="164"/>
    </location>
</feature>
<proteinExistence type="inferred from homology"/>
<dbReference type="Pfam" id="PF01757">
    <property type="entry name" value="Acyl_transf_3"/>
    <property type="match status" value="1"/>
</dbReference>
<dbReference type="GO" id="GO:0009246">
    <property type="term" value="P:enterobacterial common antigen biosynthetic process"/>
    <property type="evidence" value="ECO:0007669"/>
    <property type="project" value="TreeGrafter"/>
</dbReference>
<feature type="transmembrane region" description="Helical" evidence="7">
    <location>
        <begin position="283"/>
        <end position="303"/>
    </location>
</feature>
<protein>
    <submittedName>
        <fullName evidence="9">Acyltransferase family protein</fullName>
    </submittedName>
</protein>
<sequence length="343" mass="39740">MKRVNYYDQLKIFSVIAVILFHTSVEYYNFNAHGWVSAIAYSSFTRFCVPIFFMISGATLIEKSDSIGEFFKKRYSKIIPPLVFWSLIYSFVLSKINGSDFNIMKSLGEMITTPVYIHFWFIYAIAGLYLLIPLLMQIREEQKLTICKYYTCIWILFASILPYARAIGISIPEYIGTPYMFNEMYQFLNYSGYLTLGFVLARTDLPIKNAIIKYSISSFALSMILFSLVIHDSLSKEKISQDLWGFKTPVVIALSTLVFLLFKSTSNLAFEKFKPTSSKLVNFVFSVYLVHYLYIFLIVRYFGYVFYPLPVILKIPIETSAITIMSFLTIFIMSKIPLVNRCI</sequence>
<keyword evidence="9" id="KW-0012">Acyltransferase</keyword>
<comment type="similarity">
    <text evidence="2">Belongs to the acyltransferase 3 family.</text>
</comment>
<evidence type="ECO:0000256" key="7">
    <source>
        <dbReference type="SAM" id="Phobius"/>
    </source>
</evidence>
<feature type="transmembrane region" description="Helical" evidence="7">
    <location>
        <begin position="36"/>
        <end position="57"/>
    </location>
</feature>
<reference evidence="9 10" key="1">
    <citation type="submission" date="2019-11" db="EMBL/GenBank/DDBJ databases">
        <title>The Phosphoenolpyruvate Phosphotransferase System Regulates Serratia proteamaculans 336X Biofilm Formation and Wheat Roots colonization.</title>
        <authorList>
            <person name="Liu F."/>
        </authorList>
    </citation>
    <scope>NUCLEOTIDE SEQUENCE [LARGE SCALE GENOMIC DNA]</scope>
    <source>
        <strain evidence="9 10">336X</strain>
    </source>
</reference>
<dbReference type="PANTHER" id="PTHR40074:SF2">
    <property type="entry name" value="O-ACETYLTRANSFERASE WECH"/>
    <property type="match status" value="1"/>
</dbReference>
<feature type="transmembrane region" description="Helical" evidence="7">
    <location>
        <begin position="78"/>
        <end position="96"/>
    </location>
</feature>
<gene>
    <name evidence="9" type="ORF">GHV41_04560</name>
</gene>
<keyword evidence="3" id="KW-1003">Cell membrane</keyword>
<evidence type="ECO:0000256" key="3">
    <source>
        <dbReference type="ARBA" id="ARBA00022475"/>
    </source>
</evidence>
<dbReference type="AlphaFoldDB" id="A0A5Q2V7U7"/>
<dbReference type="EMBL" id="CP045913">
    <property type="protein sequence ID" value="QGH60160.1"/>
    <property type="molecule type" value="Genomic_DNA"/>
</dbReference>
<evidence type="ECO:0000256" key="2">
    <source>
        <dbReference type="ARBA" id="ARBA00007400"/>
    </source>
</evidence>
<organism evidence="9 10">
    <name type="scientific">Serratia proteamaculans</name>
    <dbReference type="NCBI Taxonomy" id="28151"/>
    <lineage>
        <taxon>Bacteria</taxon>
        <taxon>Pseudomonadati</taxon>
        <taxon>Pseudomonadota</taxon>
        <taxon>Gammaproteobacteria</taxon>
        <taxon>Enterobacterales</taxon>
        <taxon>Yersiniaceae</taxon>
        <taxon>Serratia</taxon>
    </lineage>
</organism>
<accession>A0A5Q2V7U7</accession>
<evidence type="ECO:0000256" key="6">
    <source>
        <dbReference type="ARBA" id="ARBA00023136"/>
    </source>
</evidence>
<dbReference type="GO" id="GO:0005886">
    <property type="term" value="C:plasma membrane"/>
    <property type="evidence" value="ECO:0007669"/>
    <property type="project" value="UniProtKB-SubCell"/>
</dbReference>
<keyword evidence="6 7" id="KW-0472">Membrane</keyword>
<evidence type="ECO:0000313" key="10">
    <source>
        <dbReference type="Proteomes" id="UP000381260"/>
    </source>
</evidence>